<proteinExistence type="predicted"/>
<reference evidence="1" key="1">
    <citation type="submission" date="2020-08" db="EMBL/GenBank/DDBJ databases">
        <title>Multicomponent nature underlies the extraordinary mechanical properties of spider dragline silk.</title>
        <authorList>
            <person name="Kono N."/>
            <person name="Nakamura H."/>
            <person name="Mori M."/>
            <person name="Yoshida Y."/>
            <person name="Ohtoshi R."/>
            <person name="Malay A.D."/>
            <person name="Moran D.A.P."/>
            <person name="Tomita M."/>
            <person name="Numata K."/>
            <person name="Arakawa K."/>
        </authorList>
    </citation>
    <scope>NUCLEOTIDE SEQUENCE</scope>
</reference>
<evidence type="ECO:0000313" key="1">
    <source>
        <dbReference type="EMBL" id="GFT01161.1"/>
    </source>
</evidence>
<dbReference type="Proteomes" id="UP000887013">
    <property type="component" value="Unassembled WGS sequence"/>
</dbReference>
<accession>A0A8X6N9A7</accession>
<sequence length="75" mass="8282">MFGILGVNGAGKTTHLEYLQFFPTDGNAYISSSIKTDLKVEKQRKLSVALSLIGSPPFIVWMNQQLGRSVSRPKI</sequence>
<evidence type="ECO:0000313" key="2">
    <source>
        <dbReference type="Proteomes" id="UP000887013"/>
    </source>
</evidence>
<keyword evidence="2" id="KW-1185">Reference proteome</keyword>
<organism evidence="1 2">
    <name type="scientific">Nephila pilipes</name>
    <name type="common">Giant wood spider</name>
    <name type="synonym">Nephila maculata</name>
    <dbReference type="NCBI Taxonomy" id="299642"/>
    <lineage>
        <taxon>Eukaryota</taxon>
        <taxon>Metazoa</taxon>
        <taxon>Ecdysozoa</taxon>
        <taxon>Arthropoda</taxon>
        <taxon>Chelicerata</taxon>
        <taxon>Arachnida</taxon>
        <taxon>Araneae</taxon>
        <taxon>Araneomorphae</taxon>
        <taxon>Entelegynae</taxon>
        <taxon>Araneoidea</taxon>
        <taxon>Nephilidae</taxon>
        <taxon>Nephila</taxon>
    </lineage>
</organism>
<dbReference type="AlphaFoldDB" id="A0A8X6N9A7"/>
<evidence type="ECO:0008006" key="3">
    <source>
        <dbReference type="Google" id="ProtNLM"/>
    </source>
</evidence>
<protein>
    <recommendedName>
        <fullName evidence="3">ABC transporter domain-containing protein</fullName>
    </recommendedName>
</protein>
<comment type="caution">
    <text evidence="1">The sequence shown here is derived from an EMBL/GenBank/DDBJ whole genome shotgun (WGS) entry which is preliminary data.</text>
</comment>
<dbReference type="SUPFAM" id="SSF52540">
    <property type="entry name" value="P-loop containing nucleoside triphosphate hydrolases"/>
    <property type="match status" value="1"/>
</dbReference>
<dbReference type="EMBL" id="BMAW01055503">
    <property type="protein sequence ID" value="GFT01161.1"/>
    <property type="molecule type" value="Genomic_DNA"/>
</dbReference>
<gene>
    <name evidence="1" type="ORF">NPIL_641781</name>
</gene>
<dbReference type="InterPro" id="IPR027417">
    <property type="entry name" value="P-loop_NTPase"/>
</dbReference>
<name>A0A8X6N9A7_NEPPI</name>